<evidence type="ECO:0000313" key="4">
    <source>
        <dbReference type="EMBL" id="RPA60646.1"/>
    </source>
</evidence>
<evidence type="ECO:0000256" key="2">
    <source>
        <dbReference type="ARBA" id="ARBA00022840"/>
    </source>
</evidence>
<dbReference type="PANTHER" id="PTHR43158">
    <property type="entry name" value="SKFA PEPTIDE EXPORT ATP-BINDING PROTEIN SKFE"/>
    <property type="match status" value="1"/>
</dbReference>
<reference evidence="4 5" key="1">
    <citation type="submission" date="2018-11" db="EMBL/GenBank/DDBJ databases">
        <title>Aerococcus sp. SJQ22, whole genome shotgun sequence.</title>
        <authorList>
            <person name="Sun L."/>
            <person name="Gao X."/>
            <person name="Chen W."/>
            <person name="Huang K."/>
        </authorList>
    </citation>
    <scope>NUCLEOTIDE SEQUENCE [LARGE SCALE GENOMIC DNA]</scope>
    <source>
        <strain evidence="4 5">SJQ22</strain>
    </source>
</reference>
<dbReference type="InterPro" id="IPR003593">
    <property type="entry name" value="AAA+_ATPase"/>
</dbReference>
<dbReference type="InterPro" id="IPR027417">
    <property type="entry name" value="P-loop_NTPase"/>
</dbReference>
<gene>
    <name evidence="4" type="ORF">EF384_04690</name>
</gene>
<dbReference type="SUPFAM" id="SSF52540">
    <property type="entry name" value="P-loop containing nucleoside triphosphate hydrolases"/>
    <property type="match status" value="1"/>
</dbReference>
<dbReference type="PANTHER" id="PTHR43158:SF2">
    <property type="entry name" value="SKFA PEPTIDE EXPORT ATP-BINDING PROTEIN SKFE"/>
    <property type="match status" value="1"/>
</dbReference>
<sequence>MTTAHDIINLQNLAFRRGDKTILQDINWTIQSAQHWGLLGLNGSGKSTLLNILNGTHFPSSGQVTVLGQAFGKTSIPDLQKRIGLVSSWLNQQLPTHLSVENTIISGKFASIGIYQHINDTDRAQAAQLLADFNMSRLSGRNLASLSQGERQTVLILRALMTDPELLILDEPTGGLDLFARERLLDNLALLAERKPEVSQLMVTHQTEEIPAFYQKVLLLKEGNIFAQGDRDEILTPERLHAFYDKPVILRPFKDGRIQVVPE</sequence>
<dbReference type="PROSITE" id="PS50893">
    <property type="entry name" value="ABC_TRANSPORTER_2"/>
    <property type="match status" value="1"/>
</dbReference>
<dbReference type="GO" id="GO:0016887">
    <property type="term" value="F:ATP hydrolysis activity"/>
    <property type="evidence" value="ECO:0007669"/>
    <property type="project" value="InterPro"/>
</dbReference>
<organism evidence="4 5">
    <name type="scientific">Aerococcus agrisoli</name>
    <dbReference type="NCBI Taxonomy" id="2487350"/>
    <lineage>
        <taxon>Bacteria</taxon>
        <taxon>Bacillati</taxon>
        <taxon>Bacillota</taxon>
        <taxon>Bacilli</taxon>
        <taxon>Lactobacillales</taxon>
        <taxon>Aerococcaceae</taxon>
        <taxon>Aerococcus</taxon>
    </lineage>
</organism>
<comment type="caution">
    <text evidence="4">The sequence shown here is derived from an EMBL/GenBank/DDBJ whole genome shotgun (WGS) entry which is preliminary data.</text>
</comment>
<dbReference type="Proteomes" id="UP000273977">
    <property type="component" value="Unassembled WGS sequence"/>
</dbReference>
<keyword evidence="1" id="KW-0547">Nucleotide-binding</keyword>
<dbReference type="OrthoDB" id="9789994at2"/>
<dbReference type="RefSeq" id="WP_123779826.1">
    <property type="nucleotide sequence ID" value="NZ_RKMG01000011.1"/>
</dbReference>
<protein>
    <submittedName>
        <fullName evidence="4">ABC transporter ATP-binding protein</fullName>
    </submittedName>
</protein>
<dbReference type="SMART" id="SM00382">
    <property type="entry name" value="AAA"/>
    <property type="match status" value="1"/>
</dbReference>
<dbReference type="AlphaFoldDB" id="A0A3N4GJA6"/>
<proteinExistence type="predicted"/>
<dbReference type="EMBL" id="RKMG01000011">
    <property type="protein sequence ID" value="RPA60646.1"/>
    <property type="molecule type" value="Genomic_DNA"/>
</dbReference>
<keyword evidence="5" id="KW-1185">Reference proteome</keyword>
<accession>A0A3N4GJA6</accession>
<evidence type="ECO:0000259" key="3">
    <source>
        <dbReference type="PROSITE" id="PS50893"/>
    </source>
</evidence>
<evidence type="ECO:0000256" key="1">
    <source>
        <dbReference type="ARBA" id="ARBA00022741"/>
    </source>
</evidence>
<dbReference type="InterPro" id="IPR003439">
    <property type="entry name" value="ABC_transporter-like_ATP-bd"/>
</dbReference>
<dbReference type="GO" id="GO:0005524">
    <property type="term" value="F:ATP binding"/>
    <property type="evidence" value="ECO:0007669"/>
    <property type="project" value="UniProtKB-KW"/>
</dbReference>
<dbReference type="Gene3D" id="3.40.50.300">
    <property type="entry name" value="P-loop containing nucleotide triphosphate hydrolases"/>
    <property type="match status" value="1"/>
</dbReference>
<name>A0A3N4GJA6_9LACT</name>
<evidence type="ECO:0000313" key="5">
    <source>
        <dbReference type="Proteomes" id="UP000273977"/>
    </source>
</evidence>
<dbReference type="Pfam" id="PF00005">
    <property type="entry name" value="ABC_tran"/>
    <property type="match status" value="1"/>
</dbReference>
<keyword evidence="2 4" id="KW-0067">ATP-binding</keyword>
<feature type="domain" description="ABC transporter" evidence="3">
    <location>
        <begin position="8"/>
        <end position="247"/>
    </location>
</feature>